<dbReference type="FunFam" id="3.40.50.720:FF:000084">
    <property type="entry name" value="Short-chain dehydrogenase reductase"/>
    <property type="match status" value="1"/>
</dbReference>
<name>A0A918DMU7_9ACTN</name>
<evidence type="ECO:0000313" key="3">
    <source>
        <dbReference type="EMBL" id="GGO74412.1"/>
    </source>
</evidence>
<sequence>MAPEPRDEMRDYEGRGLLAGKRALITGGDSGIGRAVAIAFAKEGADVAIAYLSEHEDANHTKKLVEQADRRCVLLPGDLGDRDHCASVVEQAVGELGGLDVVVNNVAYQEPVNSLEELTDEQWEHTFAVNIHSYYRVTKAALPYLREGSAIINTSSVNGLRGNKTLIDYSATKGAINAFTYAMAQNLVEKGIRVNAVAPGPVWTPLIPATFPEEKVEKFGEQVPMKRAADPDEIAPSYVFFAAERLSSYYTGEVLAPIGGETLPG</sequence>
<dbReference type="PRINTS" id="PR00081">
    <property type="entry name" value="GDHRDH"/>
</dbReference>
<comment type="similarity">
    <text evidence="1">Belongs to the short-chain dehydrogenases/reductases (SDR) family.</text>
</comment>
<organism evidence="3 4">
    <name type="scientific">Nonomuraea cavernae</name>
    <dbReference type="NCBI Taxonomy" id="2045107"/>
    <lineage>
        <taxon>Bacteria</taxon>
        <taxon>Bacillati</taxon>
        <taxon>Actinomycetota</taxon>
        <taxon>Actinomycetes</taxon>
        <taxon>Streptosporangiales</taxon>
        <taxon>Streptosporangiaceae</taxon>
        <taxon>Nonomuraea</taxon>
    </lineage>
</organism>
<keyword evidence="4" id="KW-1185">Reference proteome</keyword>
<dbReference type="AlphaFoldDB" id="A0A918DMU7"/>
<dbReference type="Gene3D" id="3.40.50.720">
    <property type="entry name" value="NAD(P)-binding Rossmann-like Domain"/>
    <property type="match status" value="1"/>
</dbReference>
<dbReference type="Proteomes" id="UP000646523">
    <property type="component" value="Unassembled WGS sequence"/>
</dbReference>
<reference evidence="3" key="2">
    <citation type="submission" date="2020-09" db="EMBL/GenBank/DDBJ databases">
        <authorList>
            <person name="Sun Q."/>
            <person name="Zhou Y."/>
        </authorList>
    </citation>
    <scope>NUCLEOTIDE SEQUENCE</scope>
    <source>
        <strain evidence="3">CGMCC 4.7368</strain>
    </source>
</reference>
<gene>
    <name evidence="3" type="ORF">GCM10012289_47000</name>
</gene>
<accession>A0A918DMU7</accession>
<comment type="caution">
    <text evidence="3">The sequence shown here is derived from an EMBL/GenBank/DDBJ whole genome shotgun (WGS) entry which is preliminary data.</text>
</comment>
<reference evidence="3" key="1">
    <citation type="journal article" date="2014" name="Int. J. Syst. Evol. Microbiol.">
        <title>Complete genome sequence of Corynebacterium casei LMG S-19264T (=DSM 44701T), isolated from a smear-ripened cheese.</title>
        <authorList>
            <consortium name="US DOE Joint Genome Institute (JGI-PGF)"/>
            <person name="Walter F."/>
            <person name="Albersmeier A."/>
            <person name="Kalinowski J."/>
            <person name="Ruckert C."/>
        </authorList>
    </citation>
    <scope>NUCLEOTIDE SEQUENCE</scope>
    <source>
        <strain evidence="3">CGMCC 4.7368</strain>
    </source>
</reference>
<evidence type="ECO:0000256" key="1">
    <source>
        <dbReference type="ARBA" id="ARBA00006484"/>
    </source>
</evidence>
<dbReference type="Pfam" id="PF13561">
    <property type="entry name" value="adh_short_C2"/>
    <property type="match status" value="1"/>
</dbReference>
<dbReference type="PANTHER" id="PTHR48107">
    <property type="entry name" value="NADPH-DEPENDENT ALDEHYDE REDUCTASE-LIKE PROTEIN, CHLOROPLASTIC-RELATED"/>
    <property type="match status" value="1"/>
</dbReference>
<dbReference type="EMBL" id="BMNH01000015">
    <property type="protein sequence ID" value="GGO74412.1"/>
    <property type="molecule type" value="Genomic_DNA"/>
</dbReference>
<evidence type="ECO:0000313" key="4">
    <source>
        <dbReference type="Proteomes" id="UP000646523"/>
    </source>
</evidence>
<evidence type="ECO:0000256" key="2">
    <source>
        <dbReference type="ARBA" id="ARBA00023002"/>
    </source>
</evidence>
<dbReference type="GO" id="GO:0016614">
    <property type="term" value="F:oxidoreductase activity, acting on CH-OH group of donors"/>
    <property type="evidence" value="ECO:0007669"/>
    <property type="project" value="UniProtKB-ARBA"/>
</dbReference>
<dbReference type="PRINTS" id="PR00080">
    <property type="entry name" value="SDRFAMILY"/>
</dbReference>
<dbReference type="InterPro" id="IPR002347">
    <property type="entry name" value="SDR_fam"/>
</dbReference>
<dbReference type="PROSITE" id="PS00061">
    <property type="entry name" value="ADH_SHORT"/>
    <property type="match status" value="1"/>
</dbReference>
<dbReference type="PANTHER" id="PTHR48107:SF16">
    <property type="entry name" value="NADPH-DEPENDENT ALDEHYDE REDUCTASE 1, CHLOROPLASTIC"/>
    <property type="match status" value="1"/>
</dbReference>
<dbReference type="SUPFAM" id="SSF51735">
    <property type="entry name" value="NAD(P)-binding Rossmann-fold domains"/>
    <property type="match status" value="1"/>
</dbReference>
<proteinExistence type="inferred from homology"/>
<dbReference type="InterPro" id="IPR020904">
    <property type="entry name" value="Sc_DH/Rdtase_CS"/>
</dbReference>
<protein>
    <submittedName>
        <fullName evidence="3">Oxidoreductase</fullName>
    </submittedName>
</protein>
<keyword evidence="2" id="KW-0560">Oxidoreductase</keyword>
<dbReference type="InterPro" id="IPR036291">
    <property type="entry name" value="NAD(P)-bd_dom_sf"/>
</dbReference>